<dbReference type="CDD" id="cd12797">
    <property type="entry name" value="M23_peptidase"/>
    <property type="match status" value="1"/>
</dbReference>
<dbReference type="InterPro" id="IPR050570">
    <property type="entry name" value="Cell_wall_metabolism_enzyme"/>
</dbReference>
<gene>
    <name evidence="10" type="ordered locus">Gura_1934</name>
</gene>
<dbReference type="Pfam" id="PF01551">
    <property type="entry name" value="Peptidase_M23"/>
    <property type="match status" value="1"/>
</dbReference>
<accession>A5GFB9</accession>
<evidence type="ECO:0000313" key="10">
    <source>
        <dbReference type="EMBL" id="ABQ26124.1"/>
    </source>
</evidence>
<sequence>MPRPRSNAALYVCFLLFLSVPCFADVKDDLLGIKREITEKKLLLKKTKKVESKVSGELDQIQKNLREKEASLNSLGRDMKGVEISLNRTQRDIDLAKAEAERKKQQINRRLTSLYKAGEAGSLRMFFSSESFPQMTENLRYMRSVLENDKKLFADYNAKMENLRVLKTTLERDVARKEKIKSSIEVKKHEIEQEKNKKAGYLLKVREDKKTYMSSIKELQANANRLQAMVERLEARSRKGYNSKNKNKTVVGSEHLLPNVPDKGLGAQKGRLNLPVKGNIVGQFGRHKHPEFNSYTVNNGISIEASVGTQIHAIYEGQVIFADYFKGYGNMVIVDHGGGFFSLYAHAANLFKKVGATVAKNDVVASVGDTDSSKGPMLYFEIRYQGKPVDPSPWFR</sequence>
<name>A5GFB9_GEOUR</name>
<comment type="cofactor">
    <cofactor evidence="1">
        <name>Zn(2+)</name>
        <dbReference type="ChEBI" id="CHEBI:29105"/>
    </cofactor>
</comment>
<dbReference type="FunFam" id="2.70.70.10:FF:000003">
    <property type="entry name" value="Murein hydrolase activator EnvC"/>
    <property type="match status" value="1"/>
</dbReference>
<evidence type="ECO:0000313" key="11">
    <source>
        <dbReference type="Proteomes" id="UP000006695"/>
    </source>
</evidence>
<evidence type="ECO:0000256" key="2">
    <source>
        <dbReference type="ARBA" id="ARBA00022670"/>
    </source>
</evidence>
<dbReference type="Gene3D" id="6.10.250.3150">
    <property type="match status" value="1"/>
</dbReference>
<dbReference type="KEGG" id="gur:Gura_1934"/>
<dbReference type="RefSeq" id="WP_011938827.1">
    <property type="nucleotide sequence ID" value="NC_009483.1"/>
</dbReference>
<dbReference type="SUPFAM" id="SSF51261">
    <property type="entry name" value="Duplicated hybrid motif"/>
    <property type="match status" value="1"/>
</dbReference>
<dbReference type="AlphaFoldDB" id="A5GFB9"/>
<keyword evidence="8" id="KW-0732">Signal</keyword>
<dbReference type="GO" id="GO:0004222">
    <property type="term" value="F:metalloendopeptidase activity"/>
    <property type="evidence" value="ECO:0007669"/>
    <property type="project" value="TreeGrafter"/>
</dbReference>
<dbReference type="EMBL" id="CP000698">
    <property type="protein sequence ID" value="ABQ26124.1"/>
    <property type="molecule type" value="Genomic_DNA"/>
</dbReference>
<keyword evidence="3" id="KW-0479">Metal-binding</keyword>
<evidence type="ECO:0000256" key="3">
    <source>
        <dbReference type="ARBA" id="ARBA00022723"/>
    </source>
</evidence>
<feature type="chain" id="PRO_5002682299" evidence="8">
    <location>
        <begin position="25"/>
        <end position="396"/>
    </location>
</feature>
<dbReference type="InterPro" id="IPR011055">
    <property type="entry name" value="Dup_hybrid_motif"/>
</dbReference>
<reference evidence="10 11" key="1">
    <citation type="submission" date="2007-05" db="EMBL/GenBank/DDBJ databases">
        <title>Complete sequence of Geobacter uraniireducens Rf4.</title>
        <authorList>
            <consortium name="US DOE Joint Genome Institute"/>
            <person name="Copeland A."/>
            <person name="Lucas S."/>
            <person name="Lapidus A."/>
            <person name="Barry K."/>
            <person name="Detter J.C."/>
            <person name="Glavina del Rio T."/>
            <person name="Hammon N."/>
            <person name="Israni S."/>
            <person name="Dalin E."/>
            <person name="Tice H."/>
            <person name="Pitluck S."/>
            <person name="Chertkov O."/>
            <person name="Brettin T."/>
            <person name="Bruce D."/>
            <person name="Han C."/>
            <person name="Schmutz J."/>
            <person name="Larimer F."/>
            <person name="Land M."/>
            <person name="Hauser L."/>
            <person name="Kyrpides N."/>
            <person name="Mikhailova N."/>
            <person name="Shelobolina E."/>
            <person name="Aklujkar M."/>
            <person name="Lovley D."/>
            <person name="Richardson P."/>
        </authorList>
    </citation>
    <scope>NUCLEOTIDE SEQUENCE [LARGE SCALE GENOMIC DNA]</scope>
    <source>
        <strain evidence="11">ATCC BAA-1134 / JCM 13001 / Rf4</strain>
    </source>
</reference>
<feature type="coiled-coil region" evidence="7">
    <location>
        <begin position="153"/>
        <end position="236"/>
    </location>
</feature>
<dbReference type="GO" id="GO:0006508">
    <property type="term" value="P:proteolysis"/>
    <property type="evidence" value="ECO:0007669"/>
    <property type="project" value="UniProtKB-KW"/>
</dbReference>
<dbReference type="Gene3D" id="2.70.70.10">
    <property type="entry name" value="Glucose Permease (Domain IIA)"/>
    <property type="match status" value="1"/>
</dbReference>
<evidence type="ECO:0000256" key="4">
    <source>
        <dbReference type="ARBA" id="ARBA00022801"/>
    </source>
</evidence>
<keyword evidence="6" id="KW-0482">Metalloprotease</keyword>
<feature type="domain" description="M23ase beta-sheet core" evidence="9">
    <location>
        <begin position="297"/>
        <end position="391"/>
    </location>
</feature>
<dbReference type="HOGENOM" id="CLU_029425_4_0_7"/>
<evidence type="ECO:0000259" key="9">
    <source>
        <dbReference type="Pfam" id="PF01551"/>
    </source>
</evidence>
<keyword evidence="5" id="KW-0862">Zinc</keyword>
<keyword evidence="2" id="KW-0645">Protease</keyword>
<protein>
    <submittedName>
        <fullName evidence="10">Peptidase M23B</fullName>
    </submittedName>
</protein>
<evidence type="ECO:0000256" key="5">
    <source>
        <dbReference type="ARBA" id="ARBA00022833"/>
    </source>
</evidence>
<dbReference type="Proteomes" id="UP000006695">
    <property type="component" value="Chromosome"/>
</dbReference>
<dbReference type="InterPro" id="IPR016047">
    <property type="entry name" value="M23ase_b-sheet_dom"/>
</dbReference>
<dbReference type="GO" id="GO:0046872">
    <property type="term" value="F:metal ion binding"/>
    <property type="evidence" value="ECO:0007669"/>
    <property type="project" value="UniProtKB-KW"/>
</dbReference>
<organism evidence="10 11">
    <name type="scientific">Geotalea uraniireducens (strain Rf4)</name>
    <name type="common">Geobacter uraniireducens</name>
    <dbReference type="NCBI Taxonomy" id="351605"/>
    <lineage>
        <taxon>Bacteria</taxon>
        <taxon>Pseudomonadati</taxon>
        <taxon>Thermodesulfobacteriota</taxon>
        <taxon>Desulfuromonadia</taxon>
        <taxon>Geobacterales</taxon>
        <taxon>Geobacteraceae</taxon>
        <taxon>Geotalea</taxon>
    </lineage>
</organism>
<keyword evidence="4" id="KW-0378">Hydrolase</keyword>
<dbReference type="PANTHER" id="PTHR21666:SF288">
    <property type="entry name" value="CELL DIVISION PROTEIN YTFB"/>
    <property type="match status" value="1"/>
</dbReference>
<feature type="coiled-coil region" evidence="7">
    <location>
        <begin position="58"/>
        <end position="117"/>
    </location>
</feature>
<dbReference type="STRING" id="351605.Gura_1934"/>
<dbReference type="PANTHER" id="PTHR21666">
    <property type="entry name" value="PEPTIDASE-RELATED"/>
    <property type="match status" value="1"/>
</dbReference>
<evidence type="ECO:0000256" key="7">
    <source>
        <dbReference type="SAM" id="Coils"/>
    </source>
</evidence>
<keyword evidence="7" id="KW-0175">Coiled coil</keyword>
<evidence type="ECO:0000256" key="1">
    <source>
        <dbReference type="ARBA" id="ARBA00001947"/>
    </source>
</evidence>
<evidence type="ECO:0000256" key="6">
    <source>
        <dbReference type="ARBA" id="ARBA00023049"/>
    </source>
</evidence>
<feature type="signal peptide" evidence="8">
    <location>
        <begin position="1"/>
        <end position="24"/>
    </location>
</feature>
<proteinExistence type="predicted"/>
<keyword evidence="11" id="KW-1185">Reference proteome</keyword>
<dbReference type="OrthoDB" id="9784703at2"/>
<evidence type="ECO:0000256" key="8">
    <source>
        <dbReference type="SAM" id="SignalP"/>
    </source>
</evidence>